<keyword evidence="1" id="KW-0472">Membrane</keyword>
<feature type="transmembrane region" description="Helical" evidence="1">
    <location>
        <begin position="116"/>
        <end position="136"/>
    </location>
</feature>
<evidence type="ECO:0000313" key="3">
    <source>
        <dbReference type="EMBL" id="RBP74887.1"/>
    </source>
</evidence>
<reference evidence="6 8" key="1">
    <citation type="submission" date="2018-07" db="EMBL/GenBank/DDBJ databases">
        <title>Freshwater and sediment microbial communities from various areas in North America, analyzing microbe dynamics in response to fracking.</title>
        <authorList>
            <person name="Lamendella R."/>
        </authorList>
    </citation>
    <scope>NUCLEOTIDE SEQUENCE [LARGE SCALE GENOMIC DNA]</scope>
    <source>
        <strain evidence="5 8">105B</strain>
        <strain evidence="4 6">114E</strain>
        <strain evidence="3 7">114E_o</strain>
    </source>
</reference>
<evidence type="ECO:0000313" key="5">
    <source>
        <dbReference type="EMBL" id="RCW67206.1"/>
    </source>
</evidence>
<keyword evidence="7" id="KW-1185">Reference proteome</keyword>
<protein>
    <submittedName>
        <fullName evidence="5">Uncharacterized protein</fullName>
    </submittedName>
</protein>
<dbReference type="Proteomes" id="UP000469950">
    <property type="component" value="Unassembled WGS sequence"/>
</dbReference>
<proteinExistence type="predicted"/>
<evidence type="ECO:0000313" key="8">
    <source>
        <dbReference type="Proteomes" id="UP000253647"/>
    </source>
</evidence>
<sequence length="183" mass="20194">MDSAQRPPLIPMRPMKLPMKVSLVAALALWLVLVALNQPLHTAAAPQGIVSLQLAGTAEQTHAILRSWRDGNLAMARLSLWLDFVFIVVYLAALLQLTRHFTRDRPGIRERMVARWVRALFVIAGISDVAENIVLLNNFNPPSDSLSLTATILALVKFTGLILGMAGLVVIRASRRRPLTHSH</sequence>
<dbReference type="AlphaFoldDB" id="A0A368XJ53"/>
<feature type="transmembrane region" description="Helical" evidence="1">
    <location>
        <begin position="78"/>
        <end position="95"/>
    </location>
</feature>
<dbReference type="EMBL" id="QPJI01000009">
    <property type="protein sequence ID" value="RCW67206.1"/>
    <property type="molecule type" value="Genomic_DNA"/>
</dbReference>
<dbReference type="Proteomes" id="UP000252795">
    <property type="component" value="Unassembled WGS sequence"/>
</dbReference>
<dbReference type="Proteomes" id="UP000253065">
    <property type="component" value="Unassembled WGS sequence"/>
</dbReference>
<dbReference type="RefSeq" id="WP_014420389.1">
    <property type="nucleotide sequence ID" value="NZ_CALIOX010000008.1"/>
</dbReference>
<dbReference type="EMBL" id="WBMP01000008">
    <property type="protein sequence ID" value="KAE8545507.1"/>
    <property type="molecule type" value="Genomic_DNA"/>
</dbReference>
<name>A0A368XJ53_MARNT</name>
<gene>
    <name evidence="4" type="ORF">DET51_10435</name>
    <name evidence="5" type="ORF">DET61_109117</name>
    <name evidence="3" type="ORF">DET64_10435</name>
    <name evidence="2" type="ORF">F6453_2105</name>
</gene>
<dbReference type="Proteomes" id="UP000253647">
    <property type="component" value="Unassembled WGS sequence"/>
</dbReference>
<keyword evidence="1" id="KW-0812">Transmembrane</keyword>
<evidence type="ECO:0000313" key="7">
    <source>
        <dbReference type="Proteomes" id="UP000253065"/>
    </source>
</evidence>
<reference evidence="2 9" key="2">
    <citation type="submission" date="2019-10" db="EMBL/GenBank/DDBJ databases">
        <title>Draft genome sequence of Marinobacter hydrocarbonoclasticus NCT7M from the microbiome of the marine copepod.</title>
        <authorList>
            <person name="Nuttall R."/>
            <person name="Sharma G."/>
            <person name="Moisander P."/>
        </authorList>
    </citation>
    <scope>NUCLEOTIDE SEQUENCE [LARGE SCALE GENOMIC DNA]</scope>
    <source>
        <strain evidence="2 9">NCT7M</strain>
    </source>
</reference>
<dbReference type="EMBL" id="QPJB01000004">
    <property type="protein sequence ID" value="RCW35418.1"/>
    <property type="molecule type" value="Genomic_DNA"/>
</dbReference>
<evidence type="ECO:0000313" key="9">
    <source>
        <dbReference type="Proteomes" id="UP000469950"/>
    </source>
</evidence>
<dbReference type="GeneID" id="31819966"/>
<keyword evidence="1" id="KW-1133">Transmembrane helix</keyword>
<dbReference type="EMBL" id="QNSA01000004">
    <property type="protein sequence ID" value="RBP74887.1"/>
    <property type="molecule type" value="Genomic_DNA"/>
</dbReference>
<feature type="transmembrane region" description="Helical" evidence="1">
    <location>
        <begin position="148"/>
        <end position="171"/>
    </location>
</feature>
<evidence type="ECO:0000313" key="2">
    <source>
        <dbReference type="EMBL" id="KAE8545507.1"/>
    </source>
</evidence>
<comment type="caution">
    <text evidence="5">The sequence shown here is derived from an EMBL/GenBank/DDBJ whole genome shotgun (WGS) entry which is preliminary data.</text>
</comment>
<organism evidence="5 8">
    <name type="scientific">Marinobacter nauticus</name>
    <name type="common">Marinobacter hydrocarbonoclasticus</name>
    <name type="synonym">Marinobacter aquaeolei</name>
    <dbReference type="NCBI Taxonomy" id="2743"/>
    <lineage>
        <taxon>Bacteria</taxon>
        <taxon>Pseudomonadati</taxon>
        <taxon>Pseudomonadota</taxon>
        <taxon>Gammaproteobacteria</taxon>
        <taxon>Pseudomonadales</taxon>
        <taxon>Marinobacteraceae</taxon>
        <taxon>Marinobacter</taxon>
    </lineage>
</organism>
<evidence type="ECO:0000313" key="6">
    <source>
        <dbReference type="Proteomes" id="UP000252795"/>
    </source>
</evidence>
<accession>A0A368XJ53</accession>
<evidence type="ECO:0000313" key="4">
    <source>
        <dbReference type="EMBL" id="RCW35418.1"/>
    </source>
</evidence>
<evidence type="ECO:0000256" key="1">
    <source>
        <dbReference type="SAM" id="Phobius"/>
    </source>
</evidence>